<evidence type="ECO:0000256" key="3">
    <source>
        <dbReference type="ARBA" id="ARBA00022529"/>
    </source>
</evidence>
<keyword evidence="4" id="KW-0295">Fungicide</keyword>
<evidence type="ECO:0000256" key="6">
    <source>
        <dbReference type="ARBA" id="ARBA00023022"/>
    </source>
</evidence>
<dbReference type="GO" id="GO:0098542">
    <property type="term" value="P:defense response to other organism"/>
    <property type="evidence" value="ECO:0007669"/>
    <property type="project" value="InterPro"/>
</dbReference>
<keyword evidence="6" id="KW-0044">Antibiotic</keyword>
<evidence type="ECO:0000256" key="4">
    <source>
        <dbReference type="ARBA" id="ARBA00022577"/>
    </source>
</evidence>
<dbReference type="AlphaFoldDB" id="D9J163"/>
<evidence type="ECO:0000256" key="8">
    <source>
        <dbReference type="SAM" id="SignalP"/>
    </source>
</evidence>
<accession>D9J163</accession>
<evidence type="ECO:0000313" key="9">
    <source>
        <dbReference type="EMBL" id="ADJ39703.1"/>
    </source>
</evidence>
<keyword evidence="7" id="KW-1015">Disulfide bond</keyword>
<dbReference type="Pfam" id="PF05927">
    <property type="entry name" value="Penaeidin"/>
    <property type="match status" value="1"/>
</dbReference>
<keyword evidence="3" id="KW-0929">Antimicrobial</keyword>
<evidence type="ECO:0000256" key="7">
    <source>
        <dbReference type="ARBA" id="ARBA00023157"/>
    </source>
</evidence>
<protein>
    <submittedName>
        <fullName evidence="9">Penaeidin-like antimicrobial peptide</fullName>
    </submittedName>
</protein>
<keyword evidence="5" id="KW-0147">Chitin-binding</keyword>
<evidence type="ECO:0000256" key="5">
    <source>
        <dbReference type="ARBA" id="ARBA00022669"/>
    </source>
</evidence>
<organism evidence="9">
    <name type="scientific">Penaeus indicus</name>
    <name type="common">Indian white prawn</name>
    <name type="synonym">Fenneropenaeus indicus</name>
    <dbReference type="NCBI Taxonomy" id="29960"/>
    <lineage>
        <taxon>Eukaryota</taxon>
        <taxon>Metazoa</taxon>
        <taxon>Ecdysozoa</taxon>
        <taxon>Arthropoda</taxon>
        <taxon>Crustacea</taxon>
        <taxon>Multicrustacea</taxon>
        <taxon>Malacostraca</taxon>
        <taxon>Eumalacostraca</taxon>
        <taxon>Eucarida</taxon>
        <taxon>Decapoda</taxon>
        <taxon>Dendrobranchiata</taxon>
        <taxon>Penaeoidea</taxon>
        <taxon>Penaeidae</taxon>
        <taxon>Penaeus</taxon>
    </lineage>
</organism>
<dbReference type="EMBL" id="HM243617">
    <property type="protein sequence ID" value="ADJ39703.1"/>
    <property type="molecule type" value="mRNA"/>
</dbReference>
<reference evidence="9" key="1">
    <citation type="submission" date="2010-05" db="EMBL/GenBank/DDBJ databases">
        <authorList>
            <person name="Swapna A.P."/>
            <person name="Bright Singh I.S."/>
            <person name="Philip R."/>
        </authorList>
    </citation>
    <scope>NUCLEOTIDE SEQUENCE</scope>
</reference>
<proteinExistence type="evidence at transcript level"/>
<dbReference type="InterPro" id="IPR009226">
    <property type="entry name" value="Penaeidin"/>
</dbReference>
<sequence length="61" mass="6544">MRLVICLVFLASFALVCQGHRDTYTYPFSLSRATGPLPLSPTVCSSSSLIIINDTDACACC</sequence>
<comment type="similarity">
    <text evidence="2">Belongs to the penaeidin family.</text>
</comment>
<dbReference type="GO" id="GO:0042742">
    <property type="term" value="P:defense response to bacterium"/>
    <property type="evidence" value="ECO:0007669"/>
    <property type="project" value="UniProtKB-KW"/>
</dbReference>
<dbReference type="GO" id="GO:0008061">
    <property type="term" value="F:chitin binding"/>
    <property type="evidence" value="ECO:0007669"/>
    <property type="project" value="UniProtKB-KW"/>
</dbReference>
<feature type="signal peptide" evidence="8">
    <location>
        <begin position="1"/>
        <end position="19"/>
    </location>
</feature>
<comment type="subcellular location">
    <subcellularLocation>
        <location evidence="1">Cytoplasmic granule</location>
    </subcellularLocation>
</comment>
<dbReference type="GO" id="GO:0031640">
    <property type="term" value="P:killing of cells of another organism"/>
    <property type="evidence" value="ECO:0007669"/>
    <property type="project" value="UniProtKB-KW"/>
</dbReference>
<evidence type="ECO:0000256" key="1">
    <source>
        <dbReference type="ARBA" id="ARBA00004463"/>
    </source>
</evidence>
<dbReference type="GO" id="GO:0050832">
    <property type="term" value="P:defense response to fungus"/>
    <property type="evidence" value="ECO:0007669"/>
    <property type="project" value="UniProtKB-KW"/>
</dbReference>
<name>D9J163_PENIN</name>
<reference evidence="9" key="2">
    <citation type="journal article" date="2011" name="Aquaculture">
        <title>Molecular characterization and phylogenetic analysis of a penaeidin-like antimicrobial peptide, Fi-penaeidin from Fenneropenaeus indicus.</title>
        <authorList>
            <person name="Anntony S.P."/>
            <person name="Bright Singh I.S."/>
            <person name="Phillp R."/>
        </authorList>
    </citation>
    <scope>NUCLEOTIDE SEQUENCE</scope>
</reference>
<evidence type="ECO:0000256" key="2">
    <source>
        <dbReference type="ARBA" id="ARBA00010477"/>
    </source>
</evidence>
<feature type="chain" id="PRO_5003125644" evidence="8">
    <location>
        <begin position="20"/>
        <end position="61"/>
    </location>
</feature>
<dbReference type="GO" id="GO:0005737">
    <property type="term" value="C:cytoplasm"/>
    <property type="evidence" value="ECO:0007669"/>
    <property type="project" value="InterPro"/>
</dbReference>
<keyword evidence="8" id="KW-0732">Signal</keyword>